<dbReference type="PANTHER" id="PTHR31008">
    <property type="entry name" value="COP1-INTERACTING PROTEIN-RELATED"/>
    <property type="match status" value="1"/>
</dbReference>
<feature type="region of interest" description="Disordered" evidence="1">
    <location>
        <begin position="1006"/>
        <end position="1035"/>
    </location>
</feature>
<keyword evidence="3" id="KW-1185">Reference proteome</keyword>
<gene>
    <name evidence="2" type="ORF">A4A49_04930</name>
</gene>
<feature type="compositionally biased region" description="Basic and acidic residues" evidence="1">
    <location>
        <begin position="787"/>
        <end position="829"/>
    </location>
</feature>
<feature type="region of interest" description="Disordered" evidence="1">
    <location>
        <begin position="354"/>
        <end position="477"/>
    </location>
</feature>
<sequence>MKSSARLDSVVFQLTPTRTRCDLFIIANGKKEKLASGLLNPFLAHLRTAQDQIAKGGYSVLLEPDAHVDASWFTKGTVERFVRFVSTPEILERVYTIESEILQIEEAIALQGHNDIGLGPVEHKEAKPAGNFAGTKSTADVSEEKAIVLYKPGENQPQTNGSGCQEENSRVQLLKVLETRKSVLQKEQGMAFARAVAAGFDIDRMAQMVSFAESFGASRLKDACVRFMELWKKKHENGQWVEIEAAEAMANQLNIAAMNASGILLSNIANKQFDSNAEMASENYVKSSADSNSGERPPFDQQNPNGQQQYQFLHPMFPPWTMHSPGSAVPAFQGYPMQGVPYYPAYPGNGPLYQPPYPGMEDSRMSVTPKTRQKRQSLDRGESNSESEEDEEMDSEGSHSQRKKAGRRSRKKQSGKVVIRNINYITSKTNNSSDSESEAASGSEKDADSEDLEGNGHNPVNRETSQPSKTRRSRTKFQDESILYDDDTVSEKEADGGHWLAFQNCLLKGNEEESQADKNGMFSMEKDARRRRKNTTGDDPLAIGAQDGIEMKDRLSDDIHTVGAKMSRMSRGPNGELLLSNRGYDSAQGLGDKMDMQFTEINGRKVMLRTSNDDFMLNGRDNQSGMRNSLDPLAVNAFEHANKIDRASSHDMADESFIVPFRSMSLDDVGPDGRTAINMDSELPHQKSENNSAGVMSYYEPNDLSLMPERGTEKRSGVYDPALDYEMQFCIEGSASKDKRKNGVPNDVNVGSKKSEKDRRSKATADTSDKKRSGGPIRKGKMSKSSPLDDARARADRIRSFKSDIQKMKKEKEEADQKRIEALKLERQKRIASRGGSSSARSPAPTAQTRKLPAKLSPGTIRGSKFSDSEPGSSSPLQRTKIRTSLVSSDLQKGSKASKSTDGSKLAGNKLSRSASSLSEPKKENNGVTPDSKASMARIRRLSEPKAISGKPGTLGKAQSAEFVSKPKARSAEPVSKMKRSDVPESKKISAIIDLDKKKAATLPELKIRTTKESSDLPQDKPAAENIAKEKNDRPSVVLSKGVESYKSDLDENIIEKTVVMLEKEKPSFAVSKSSSESDSVEKTDYASTRDPPSPFEGFIRAPAPSRLQELSNTHEVGTSYADDTPKFANIGSTVYRAPYARVSSVEDPSTRNLEYVKAPPSSSDIASTVKEIAKAHAPDIHTIRVDNNPEAAEKTQLKESPKGFKRLLRFGKKNHSSAGAESDGATMNSVKQDDSAANASLPTEVYTLKNLISQDETPTGGNAPQKSRLSLLSPFRSKTSEKR</sequence>
<evidence type="ECO:0000313" key="2">
    <source>
        <dbReference type="EMBL" id="OIT02699.1"/>
    </source>
</evidence>
<dbReference type="OMA" id="MIPVRSN"/>
<evidence type="ECO:0008006" key="4">
    <source>
        <dbReference type="Google" id="ProtNLM"/>
    </source>
</evidence>
<feature type="compositionally biased region" description="Low complexity" evidence="1">
    <location>
        <begin position="833"/>
        <end position="845"/>
    </location>
</feature>
<dbReference type="EMBL" id="MJEQ01037188">
    <property type="protein sequence ID" value="OIT02699.1"/>
    <property type="molecule type" value="Genomic_DNA"/>
</dbReference>
<dbReference type="PANTHER" id="PTHR31008:SF2">
    <property type="entry name" value="COP1-INTERACTING PROTEIN-LIKE PROTEIN"/>
    <property type="match status" value="1"/>
</dbReference>
<feature type="region of interest" description="Disordered" evidence="1">
    <location>
        <begin position="513"/>
        <end position="543"/>
    </location>
</feature>
<feature type="compositionally biased region" description="Polar residues" evidence="1">
    <location>
        <begin position="1252"/>
        <end position="1271"/>
    </location>
</feature>
<proteinExistence type="predicted"/>
<feature type="compositionally biased region" description="Polar residues" evidence="1">
    <location>
        <begin position="284"/>
        <end position="294"/>
    </location>
</feature>
<dbReference type="STRING" id="49451.A0A1J6IV73"/>
<feature type="region of interest" description="Disordered" evidence="1">
    <location>
        <begin position="1187"/>
        <end position="1239"/>
    </location>
</feature>
<feature type="region of interest" description="Disordered" evidence="1">
    <location>
        <begin position="1252"/>
        <end position="1284"/>
    </location>
</feature>
<feature type="compositionally biased region" description="Basic and acidic residues" evidence="1">
    <location>
        <begin position="1006"/>
        <end position="1034"/>
    </location>
</feature>
<protein>
    <recommendedName>
        <fullName evidence="4">COP1-interacting protein 7</fullName>
    </recommendedName>
</protein>
<feature type="compositionally biased region" description="Polar residues" evidence="1">
    <location>
        <begin position="870"/>
        <end position="903"/>
    </location>
</feature>
<dbReference type="Gramene" id="OIT02699">
    <property type="protein sequence ID" value="OIT02699"/>
    <property type="gene ID" value="A4A49_04930"/>
</dbReference>
<feature type="compositionally biased region" description="Low complexity" evidence="1">
    <location>
        <begin position="432"/>
        <end position="442"/>
    </location>
</feature>
<dbReference type="KEGG" id="nau:109227345"/>
<feature type="compositionally biased region" description="Acidic residues" evidence="1">
    <location>
        <begin position="385"/>
        <end position="395"/>
    </location>
</feature>
<evidence type="ECO:0000313" key="3">
    <source>
        <dbReference type="Proteomes" id="UP000187609"/>
    </source>
</evidence>
<reference evidence="2" key="1">
    <citation type="submission" date="2016-11" db="EMBL/GenBank/DDBJ databases">
        <title>The genome of Nicotiana attenuata.</title>
        <authorList>
            <person name="Xu S."/>
            <person name="Brockmoeller T."/>
            <person name="Gaquerel E."/>
            <person name="Navarro A."/>
            <person name="Kuhl H."/>
            <person name="Gase K."/>
            <person name="Ling Z."/>
            <person name="Zhou W."/>
            <person name="Kreitzer C."/>
            <person name="Stanke M."/>
            <person name="Tang H."/>
            <person name="Lyons E."/>
            <person name="Pandey P."/>
            <person name="Pandey S.P."/>
            <person name="Timmermann B."/>
            <person name="Baldwin I.T."/>
        </authorList>
    </citation>
    <scope>NUCLEOTIDE SEQUENCE [LARGE SCALE GENOMIC DNA]</scope>
    <source>
        <strain evidence="2">UT</strain>
    </source>
</reference>
<feature type="compositionally biased region" description="Basic residues" evidence="1">
    <location>
        <begin position="1204"/>
        <end position="1216"/>
    </location>
</feature>
<evidence type="ECO:0000256" key="1">
    <source>
        <dbReference type="SAM" id="MobiDB-lite"/>
    </source>
</evidence>
<dbReference type="Proteomes" id="UP000187609">
    <property type="component" value="Unassembled WGS sequence"/>
</dbReference>
<feature type="compositionally biased region" description="Basic residues" evidence="1">
    <location>
        <begin position="400"/>
        <end position="414"/>
    </location>
</feature>
<feature type="compositionally biased region" description="Polar residues" evidence="1">
    <location>
        <begin position="1226"/>
        <end position="1239"/>
    </location>
</feature>
<feature type="compositionally biased region" description="Basic and acidic residues" evidence="1">
    <location>
        <begin position="1192"/>
        <end position="1203"/>
    </location>
</feature>
<organism evidence="2 3">
    <name type="scientific">Nicotiana attenuata</name>
    <name type="common">Coyote tobacco</name>
    <dbReference type="NCBI Taxonomy" id="49451"/>
    <lineage>
        <taxon>Eukaryota</taxon>
        <taxon>Viridiplantae</taxon>
        <taxon>Streptophyta</taxon>
        <taxon>Embryophyta</taxon>
        <taxon>Tracheophyta</taxon>
        <taxon>Spermatophyta</taxon>
        <taxon>Magnoliopsida</taxon>
        <taxon>eudicotyledons</taxon>
        <taxon>Gunneridae</taxon>
        <taxon>Pentapetalae</taxon>
        <taxon>asterids</taxon>
        <taxon>lamiids</taxon>
        <taxon>Solanales</taxon>
        <taxon>Solanaceae</taxon>
        <taxon>Nicotianoideae</taxon>
        <taxon>Nicotianeae</taxon>
        <taxon>Nicotiana</taxon>
    </lineage>
</organism>
<feature type="region of interest" description="Disordered" evidence="1">
    <location>
        <begin position="736"/>
        <end position="987"/>
    </location>
</feature>
<feature type="compositionally biased region" description="Basic and acidic residues" evidence="1">
    <location>
        <begin position="753"/>
        <end position="772"/>
    </location>
</feature>
<feature type="region of interest" description="Disordered" evidence="1">
    <location>
        <begin position="672"/>
        <end position="696"/>
    </location>
</feature>
<accession>A0A1J6IV73</accession>
<feature type="region of interest" description="Disordered" evidence="1">
    <location>
        <begin position="281"/>
        <end position="307"/>
    </location>
</feature>
<comment type="caution">
    <text evidence="2">The sequence shown here is derived from an EMBL/GenBank/DDBJ whole genome shotgun (WGS) entry which is preliminary data.</text>
</comment>
<dbReference type="OrthoDB" id="1928292at2759"/>
<name>A0A1J6IV73_NICAT</name>
<feature type="region of interest" description="Disordered" evidence="1">
    <location>
        <begin position="1066"/>
        <end position="1101"/>
    </location>
</feature>